<dbReference type="Proteomes" id="UP000199400">
    <property type="component" value="Unassembled WGS sequence"/>
</dbReference>
<proteinExistence type="predicted"/>
<dbReference type="EMBL" id="FOMX01000015">
    <property type="protein sequence ID" value="SFE53236.1"/>
    <property type="molecule type" value="Genomic_DNA"/>
</dbReference>
<protein>
    <recommendedName>
        <fullName evidence="5">EGF-like domain-containing protein</fullName>
    </recommendedName>
</protein>
<dbReference type="RefSeq" id="WP_143140765.1">
    <property type="nucleotide sequence ID" value="NZ_FOMX01000015.1"/>
</dbReference>
<sequence length="416" mass="42208">MTIASLRLPLVRSFFLAAAVLVPGCQDTSAVYALIGPEGGELALEEGPTIKFPAGALVTTRQIVIRPVDDDLSRGDFKQSGGAYRIEPTDLDLRIPAEVTFGGDVPKQPSILWQRGEGRVVSHAAADDRAVAYIGALGVIALAAGGEVAATVDEPMLARVPADVDYGKPLVDIATVKVSPKGTSMLDIGFTVYDPMGMSNRPLNGDGSRYCGLKFASVQGGSISAGCSGGLATGSVIVSSAQVTVDAVPFLLGKVEGATLVEVQVGSGDLAHSVGYLPFITGACYLESCSGHGACDSSSGAPVCMCDEGYASPMEDPLACNCVPNCDGRMCGDDGCGGSCGGCGEGQNCNEGQCEGEPPPETTGPDTTTTTGPDTTTSTGPDTTTDDTTTTTTSTTTGDMSTTDDTSSSTTTTSTT</sequence>
<dbReference type="AlphaFoldDB" id="A0A1I2BAW5"/>
<evidence type="ECO:0000313" key="3">
    <source>
        <dbReference type="EMBL" id="SFE53236.1"/>
    </source>
</evidence>
<evidence type="ECO:0000313" key="4">
    <source>
        <dbReference type="Proteomes" id="UP000199400"/>
    </source>
</evidence>
<name>A0A1I2BAW5_9BACT</name>
<reference evidence="4" key="1">
    <citation type="submission" date="2016-10" db="EMBL/GenBank/DDBJ databases">
        <authorList>
            <person name="Varghese N."/>
            <person name="Submissions S."/>
        </authorList>
    </citation>
    <scope>NUCLEOTIDE SEQUENCE [LARGE SCALE GENOMIC DNA]</scope>
    <source>
        <strain evidence="4">ATCC 25963</strain>
    </source>
</reference>
<evidence type="ECO:0008006" key="5">
    <source>
        <dbReference type="Google" id="ProtNLM"/>
    </source>
</evidence>
<gene>
    <name evidence="3" type="ORF">SAMN02745121_04572</name>
</gene>
<keyword evidence="4" id="KW-1185">Reference proteome</keyword>
<dbReference type="STRING" id="54.SAMN02745121_04572"/>
<accession>A0A1I2BAW5</accession>
<organism evidence="3 4">
    <name type="scientific">Nannocystis exedens</name>
    <dbReference type="NCBI Taxonomy" id="54"/>
    <lineage>
        <taxon>Bacteria</taxon>
        <taxon>Pseudomonadati</taxon>
        <taxon>Myxococcota</taxon>
        <taxon>Polyangia</taxon>
        <taxon>Nannocystales</taxon>
        <taxon>Nannocystaceae</taxon>
        <taxon>Nannocystis</taxon>
    </lineage>
</organism>
<evidence type="ECO:0000256" key="1">
    <source>
        <dbReference type="SAM" id="MobiDB-lite"/>
    </source>
</evidence>
<evidence type="ECO:0000256" key="2">
    <source>
        <dbReference type="SAM" id="SignalP"/>
    </source>
</evidence>
<feature type="chain" id="PRO_5011526584" description="EGF-like domain-containing protein" evidence="2">
    <location>
        <begin position="20"/>
        <end position="416"/>
    </location>
</feature>
<feature type="region of interest" description="Disordered" evidence="1">
    <location>
        <begin position="351"/>
        <end position="416"/>
    </location>
</feature>
<feature type="signal peptide" evidence="2">
    <location>
        <begin position="1"/>
        <end position="19"/>
    </location>
</feature>
<dbReference type="OrthoDB" id="5499836at2"/>
<keyword evidence="2" id="KW-0732">Signal</keyword>
<feature type="compositionally biased region" description="Low complexity" evidence="1">
    <location>
        <begin position="363"/>
        <end position="416"/>
    </location>
</feature>